<evidence type="ECO:0000256" key="5">
    <source>
        <dbReference type="ARBA" id="ARBA00023136"/>
    </source>
</evidence>
<dbReference type="eggNOG" id="COG1396">
    <property type="taxonomic scope" value="Bacteria"/>
</dbReference>
<feature type="transmembrane region" description="Helical" evidence="6">
    <location>
        <begin position="107"/>
        <end position="128"/>
    </location>
</feature>
<dbReference type="InterPro" id="IPR050807">
    <property type="entry name" value="TransReg_Diox_bact_type"/>
</dbReference>
<dbReference type="GO" id="GO:0003700">
    <property type="term" value="F:DNA-binding transcription factor activity"/>
    <property type="evidence" value="ECO:0007669"/>
    <property type="project" value="TreeGrafter"/>
</dbReference>
<name>A0A077EG01_9FLAO</name>
<dbReference type="HOGENOM" id="CLU_099806_0_0_10"/>
<organism evidence="8 9">
    <name type="scientific">Elizabethkingia anophelis NUHP1</name>
    <dbReference type="NCBI Taxonomy" id="1338011"/>
    <lineage>
        <taxon>Bacteria</taxon>
        <taxon>Pseudomonadati</taxon>
        <taxon>Bacteroidota</taxon>
        <taxon>Flavobacteriia</taxon>
        <taxon>Flavobacteriales</taxon>
        <taxon>Weeksellaceae</taxon>
        <taxon>Elizabethkingia</taxon>
    </lineage>
</organism>
<evidence type="ECO:0000259" key="7">
    <source>
        <dbReference type="PROSITE" id="PS50943"/>
    </source>
</evidence>
<dbReference type="Pfam" id="PF09685">
    <property type="entry name" value="MamF_MmsF"/>
    <property type="match status" value="1"/>
</dbReference>
<keyword evidence="3 6" id="KW-1133">Transmembrane helix</keyword>
<protein>
    <recommendedName>
        <fullName evidence="7">HTH cro/C1-type domain-containing protein</fullName>
    </recommendedName>
</protein>
<dbReference type="Proteomes" id="UP000028933">
    <property type="component" value="Chromosome"/>
</dbReference>
<evidence type="ECO:0000313" key="8">
    <source>
        <dbReference type="EMBL" id="AIL44450.1"/>
    </source>
</evidence>
<evidence type="ECO:0000256" key="1">
    <source>
        <dbReference type="ARBA" id="ARBA00004141"/>
    </source>
</evidence>
<proteinExistence type="predicted"/>
<dbReference type="InterPro" id="IPR010982">
    <property type="entry name" value="Lambda_DNA-bd_dom_sf"/>
</dbReference>
<dbReference type="Pfam" id="PF01381">
    <property type="entry name" value="HTH_3"/>
    <property type="match status" value="1"/>
</dbReference>
<dbReference type="InterPro" id="IPR019109">
    <property type="entry name" value="MamF_MmsF"/>
</dbReference>
<evidence type="ECO:0000256" key="2">
    <source>
        <dbReference type="ARBA" id="ARBA00022692"/>
    </source>
</evidence>
<feature type="transmembrane region" description="Helical" evidence="6">
    <location>
        <begin position="73"/>
        <end position="95"/>
    </location>
</feature>
<dbReference type="CDD" id="cd00093">
    <property type="entry name" value="HTH_XRE"/>
    <property type="match status" value="1"/>
</dbReference>
<dbReference type="Gene3D" id="1.10.260.40">
    <property type="entry name" value="lambda repressor-like DNA-binding domains"/>
    <property type="match status" value="1"/>
</dbReference>
<dbReference type="GO" id="GO:0003677">
    <property type="term" value="F:DNA binding"/>
    <property type="evidence" value="ECO:0007669"/>
    <property type="project" value="UniProtKB-KW"/>
</dbReference>
<dbReference type="PANTHER" id="PTHR46797:SF1">
    <property type="entry name" value="METHYLPHOSPHONATE SYNTHASE"/>
    <property type="match status" value="1"/>
</dbReference>
<dbReference type="AlphaFoldDB" id="A0A077EG01"/>
<dbReference type="RefSeq" id="WP_024564922.1">
    <property type="nucleotide sequence ID" value="NZ_CP007547.1"/>
</dbReference>
<reference evidence="8" key="2">
    <citation type="journal article" date="2015" name="Genome Biol. Evol.">
        <title>Complete Genome Sequence and Transcriptomic Analysis of the Novel Pathogen Elizabethkingia anophelis in Response to Oxidative Stress.</title>
        <authorList>
            <person name="Li Y."/>
            <person name="Liu Y."/>
            <person name="Chew S.C."/>
            <person name="Tay M."/>
            <person name="Salido M.M."/>
            <person name="Teo J."/>
            <person name="Lauro F.M."/>
            <person name="Givskov M."/>
            <person name="Yang L."/>
        </authorList>
    </citation>
    <scope>NUCLEOTIDE SEQUENCE</scope>
    <source>
        <strain evidence="8">NUHP1</strain>
    </source>
</reference>
<dbReference type="SUPFAM" id="SSF47413">
    <property type="entry name" value="lambda repressor-like DNA-binding domains"/>
    <property type="match status" value="1"/>
</dbReference>
<comment type="subcellular location">
    <subcellularLocation>
        <location evidence="1">Membrane</location>
        <topology evidence="1">Multi-pass membrane protein</topology>
    </subcellularLocation>
</comment>
<evidence type="ECO:0000256" key="3">
    <source>
        <dbReference type="ARBA" id="ARBA00022989"/>
    </source>
</evidence>
<dbReference type="PANTHER" id="PTHR46797">
    <property type="entry name" value="HTH-TYPE TRANSCRIPTIONAL REGULATOR"/>
    <property type="match status" value="1"/>
</dbReference>
<reference evidence="8" key="1">
    <citation type="journal article" date="2013" name="Lancet">
        <title>First case of E anophelis outbreak in an intensive-care unit.</title>
        <authorList>
            <person name="Teo J."/>
            <person name="Tan S.Y."/>
            <person name="Tay M."/>
            <person name="Ding Y."/>
            <person name="Kjelleberg S."/>
            <person name="Givskov M."/>
            <person name="Lin R.T."/>
            <person name="Yang L."/>
        </authorList>
    </citation>
    <scope>NUCLEOTIDE SEQUENCE [LARGE SCALE GENOMIC DNA]</scope>
    <source>
        <strain evidence="8">NUHP1</strain>
    </source>
</reference>
<keyword evidence="4" id="KW-0238">DNA-binding</keyword>
<keyword evidence="5 6" id="KW-0472">Membrane</keyword>
<evidence type="ECO:0000256" key="6">
    <source>
        <dbReference type="SAM" id="Phobius"/>
    </source>
</evidence>
<keyword evidence="2 6" id="KW-0812">Transmembrane</keyword>
<dbReference type="STRING" id="1338011.BD94_0675"/>
<dbReference type="GO" id="GO:0005829">
    <property type="term" value="C:cytosol"/>
    <property type="evidence" value="ECO:0007669"/>
    <property type="project" value="TreeGrafter"/>
</dbReference>
<feature type="domain" description="HTH cro/C1-type" evidence="7">
    <location>
        <begin position="5"/>
        <end position="58"/>
    </location>
</feature>
<dbReference type="SMART" id="SM00530">
    <property type="entry name" value="HTH_XRE"/>
    <property type="match status" value="1"/>
</dbReference>
<dbReference type="PROSITE" id="PS50943">
    <property type="entry name" value="HTH_CROC1"/>
    <property type="match status" value="1"/>
</dbReference>
<dbReference type="KEGG" id="eao:BD94_0675"/>
<dbReference type="InterPro" id="IPR001387">
    <property type="entry name" value="Cro/C1-type_HTH"/>
</dbReference>
<evidence type="ECO:0000256" key="4">
    <source>
        <dbReference type="ARBA" id="ARBA00023125"/>
    </source>
</evidence>
<gene>
    <name evidence="8" type="ORF">BD94_0675</name>
</gene>
<feature type="transmembrane region" description="Helical" evidence="6">
    <location>
        <begin position="140"/>
        <end position="159"/>
    </location>
</feature>
<evidence type="ECO:0000313" key="9">
    <source>
        <dbReference type="Proteomes" id="UP000028933"/>
    </source>
</evidence>
<dbReference type="EMBL" id="CP007547">
    <property type="protein sequence ID" value="AIL44450.1"/>
    <property type="molecule type" value="Genomic_DNA"/>
</dbReference>
<sequence length="180" mass="19824">MKTIVQKLREEQNLTQTELAEKSGVSLRTVQRIEAGNIPKGFTLKALAGALEVDPEDLVAKKDEVRNVERAKLINLSALLGLVIPLGGIIFPLILTYKTKDAKNRELGKSIVSVQIVLAFIVSVSMIISPFIQKALSVKFPIFIIPLVTLICLKLFVVIHNGVSLNKNGDVYMKLKTSFL</sequence>
<accession>A0A077EG01</accession>